<feature type="non-terminal residue" evidence="1">
    <location>
        <position position="1"/>
    </location>
</feature>
<sequence>IHNDKTMIEALVHEGFSMKTQEIGRLQVV</sequence>
<name>X1B6R9_9ZZZZ</name>
<accession>X1B6R9</accession>
<comment type="caution">
    <text evidence="1">The sequence shown here is derived from an EMBL/GenBank/DDBJ whole genome shotgun (WGS) entry which is preliminary data.</text>
</comment>
<proteinExistence type="predicted"/>
<organism evidence="1">
    <name type="scientific">marine sediment metagenome</name>
    <dbReference type="NCBI Taxonomy" id="412755"/>
    <lineage>
        <taxon>unclassified sequences</taxon>
        <taxon>metagenomes</taxon>
        <taxon>ecological metagenomes</taxon>
    </lineage>
</organism>
<dbReference type="AlphaFoldDB" id="X1B6R9"/>
<gene>
    <name evidence="1" type="ORF">S01H4_31375</name>
</gene>
<reference evidence="1" key="1">
    <citation type="journal article" date="2014" name="Front. Microbiol.">
        <title>High frequency of phylogenetically diverse reductive dehalogenase-homologous genes in deep subseafloor sedimentary metagenomes.</title>
        <authorList>
            <person name="Kawai M."/>
            <person name="Futagami T."/>
            <person name="Toyoda A."/>
            <person name="Takaki Y."/>
            <person name="Nishi S."/>
            <person name="Hori S."/>
            <person name="Arai W."/>
            <person name="Tsubouchi T."/>
            <person name="Morono Y."/>
            <person name="Uchiyama I."/>
            <person name="Ito T."/>
            <person name="Fujiyama A."/>
            <person name="Inagaki F."/>
            <person name="Takami H."/>
        </authorList>
    </citation>
    <scope>NUCLEOTIDE SEQUENCE</scope>
    <source>
        <strain evidence="1">Expedition CK06-06</strain>
    </source>
</reference>
<protein>
    <submittedName>
        <fullName evidence="1">Uncharacterized protein</fullName>
    </submittedName>
</protein>
<evidence type="ECO:0000313" key="1">
    <source>
        <dbReference type="EMBL" id="GAG79858.1"/>
    </source>
</evidence>
<dbReference type="EMBL" id="BART01016291">
    <property type="protein sequence ID" value="GAG79858.1"/>
    <property type="molecule type" value="Genomic_DNA"/>
</dbReference>